<proteinExistence type="predicted"/>
<dbReference type="Proteomes" id="UP000032274">
    <property type="component" value="Unassembled WGS sequence"/>
</dbReference>
<name>A0AA40JQ31_STAAU</name>
<accession>A0AA40JQ31</accession>
<dbReference type="EMBL" id="JXIG01000196">
    <property type="protein sequence ID" value="KIU01581.1"/>
    <property type="molecule type" value="Genomic_DNA"/>
</dbReference>
<comment type="caution">
    <text evidence="1">The sequence shown here is derived from an EMBL/GenBank/DDBJ whole genome shotgun (WGS) entry which is preliminary data.</text>
</comment>
<gene>
    <name evidence="1" type="ORF">QU38_00895</name>
</gene>
<feature type="non-terminal residue" evidence="1">
    <location>
        <position position="136"/>
    </location>
</feature>
<sequence>VGPPELRGDAAIGEAVVVEVLVGELQRRLGPEQEGHRRVEAVAGQLAELAIGARILEEAVQPEEGAVADAVADIEGQALVAELAAAGRHLAHAKAVRLLEDAVDDAASAAAAEDQRVRALQHLDAVDVVEVAVVLH</sequence>
<feature type="non-terminal residue" evidence="1">
    <location>
        <position position="1"/>
    </location>
</feature>
<evidence type="ECO:0000313" key="1">
    <source>
        <dbReference type="EMBL" id="KIU01581.1"/>
    </source>
</evidence>
<dbReference type="AlphaFoldDB" id="A0AA40JQ31"/>
<reference evidence="1 2" key="1">
    <citation type="submission" date="2015-01" db="EMBL/GenBank/DDBJ databases">
        <title>Characterization of Swiss Staphylococcus aureus strains involved in food poisoning.</title>
        <authorList>
            <person name="Crovadore J."/>
            <person name="Chablais R."/>
            <person name="Tonacini J."/>
            <person name="Schnyder B."/>
            <person name="Lefort F."/>
        </authorList>
    </citation>
    <scope>NUCLEOTIDE SEQUENCE [LARGE SCALE GENOMIC DNA]</scope>
    <source>
        <strain evidence="1 2">SA-120</strain>
    </source>
</reference>
<organism evidence="1 2">
    <name type="scientific">Staphylococcus aureus</name>
    <dbReference type="NCBI Taxonomy" id="1280"/>
    <lineage>
        <taxon>Bacteria</taxon>
        <taxon>Bacillati</taxon>
        <taxon>Bacillota</taxon>
        <taxon>Bacilli</taxon>
        <taxon>Bacillales</taxon>
        <taxon>Staphylococcaceae</taxon>
        <taxon>Staphylococcus</taxon>
    </lineage>
</organism>
<evidence type="ECO:0000313" key="2">
    <source>
        <dbReference type="Proteomes" id="UP000032274"/>
    </source>
</evidence>
<protein>
    <submittedName>
        <fullName evidence="1">Uncharacterized protein</fullName>
    </submittedName>
</protein>